<evidence type="ECO:0000313" key="5">
    <source>
        <dbReference type="EMBL" id="KIU11113.1"/>
    </source>
</evidence>
<dbReference type="InterPro" id="IPR041916">
    <property type="entry name" value="Anti_sigma_zinc_sf"/>
</dbReference>
<gene>
    <name evidence="6" type="primary">rsiW</name>
    <name evidence="6" type="ORF">P5633_01930</name>
    <name evidence="7" type="ORF">QL281_13560</name>
    <name evidence="5" type="ORF">SC09_Contig25orf01074</name>
</gene>
<dbReference type="Proteomes" id="UP001214898">
    <property type="component" value="Chromosome"/>
</dbReference>
<evidence type="ECO:0000313" key="7">
    <source>
        <dbReference type="EMBL" id="WHM19920.1"/>
    </source>
</evidence>
<proteinExistence type="inferred from homology"/>
<evidence type="ECO:0000313" key="6">
    <source>
        <dbReference type="EMBL" id="WEY85072.1"/>
    </source>
</evidence>
<dbReference type="Gene3D" id="1.10.10.1320">
    <property type="entry name" value="Anti-sigma factor, zinc-finger domain"/>
    <property type="match status" value="1"/>
</dbReference>
<reference evidence="6" key="2">
    <citation type="submission" date="2023-03" db="EMBL/GenBank/DDBJ databases">
        <title>Complete genome sequences of 52 Bacillus and Priestia strains isolated from West-African fermentations and 26 reference strains from the DSMZ collection.</title>
        <authorList>
            <person name="Wiedenbein E.S."/>
            <person name="Canoy T.S."/>
            <person name="Hui Y."/>
            <person name="Parkouda C."/>
            <person name="Dawende C."/>
            <person name="Ametefe E."/>
            <person name="Jespersen L."/>
            <person name="Nielsen D.S."/>
        </authorList>
    </citation>
    <scope>NUCLEOTIDE SEQUENCE</scope>
    <source>
        <strain evidence="6">PRO56</strain>
    </source>
</reference>
<evidence type="ECO:0000259" key="4">
    <source>
        <dbReference type="Pfam" id="PF13490"/>
    </source>
</evidence>
<protein>
    <recommendedName>
        <fullName evidence="2">Anti-sigma-W factor RsiW</fullName>
    </recommendedName>
</protein>
<keyword evidence="3" id="KW-1133">Transmembrane helix</keyword>
<comment type="similarity">
    <text evidence="1">Belongs to the zinc-associated anti-sigma factor (ZAS) superfamily. Anti-sigma-W factor family.</text>
</comment>
<dbReference type="RefSeq" id="WP_003234951.1">
    <property type="nucleotide sequence ID" value="NZ_AP024621.1"/>
</dbReference>
<dbReference type="Pfam" id="PF13490">
    <property type="entry name" value="zf-HC2"/>
    <property type="match status" value="1"/>
</dbReference>
<name>A0A0A1LYW9_BACIU</name>
<dbReference type="Proteomes" id="UP000032247">
    <property type="component" value="Unassembled WGS sequence"/>
</dbReference>
<evidence type="ECO:0000313" key="8">
    <source>
        <dbReference type="Proteomes" id="UP000032247"/>
    </source>
</evidence>
<organism evidence="5 8">
    <name type="scientific">Bacillus subtilis</name>
    <dbReference type="NCBI Taxonomy" id="1423"/>
    <lineage>
        <taxon>Bacteria</taxon>
        <taxon>Bacillati</taxon>
        <taxon>Bacillota</taxon>
        <taxon>Bacilli</taxon>
        <taxon>Bacillales</taxon>
        <taxon>Bacillaceae</taxon>
        <taxon>Bacillus</taxon>
    </lineage>
</organism>
<dbReference type="EMBL" id="CP120576">
    <property type="protein sequence ID" value="WEY85072.1"/>
    <property type="molecule type" value="Genomic_DNA"/>
</dbReference>
<feature type="transmembrane region" description="Helical" evidence="3">
    <location>
        <begin position="83"/>
        <end position="105"/>
    </location>
</feature>
<keyword evidence="3" id="KW-0812">Transmembrane</keyword>
<dbReference type="InterPro" id="IPR027383">
    <property type="entry name" value="Znf_put"/>
</dbReference>
<dbReference type="EMBL" id="CP125292">
    <property type="protein sequence ID" value="WHM19920.1"/>
    <property type="molecule type" value="Genomic_DNA"/>
</dbReference>
<feature type="domain" description="Putative zinc-finger" evidence="4">
    <location>
        <begin position="5"/>
        <end position="38"/>
    </location>
</feature>
<dbReference type="AlphaFoldDB" id="A0A0A1LYW9"/>
<dbReference type="EMBL" id="JXBC01000004">
    <property type="protein sequence ID" value="KIU11113.1"/>
    <property type="molecule type" value="Genomic_DNA"/>
</dbReference>
<evidence type="ECO:0000256" key="1">
    <source>
        <dbReference type="ARBA" id="ARBA00024353"/>
    </source>
</evidence>
<dbReference type="SMR" id="A0A0A1LYW9"/>
<dbReference type="STRING" id="483913.AN935_00945"/>
<reference evidence="5 8" key="1">
    <citation type="submission" date="2014-12" db="EMBL/GenBank/DDBJ databases">
        <title>Comparative genome analysis of Bacillus coagulans HM-08, Clostridium butyricum HM-68, Bacillus subtilis HM-66 and Bacillus licheniformis BL-09.</title>
        <authorList>
            <person name="Zhang H."/>
        </authorList>
    </citation>
    <scope>NUCLEOTIDE SEQUENCE [LARGE SCALE GENOMIC DNA]</scope>
    <source>
        <strain evidence="5 8">HM-66</strain>
    </source>
</reference>
<evidence type="ECO:0000256" key="3">
    <source>
        <dbReference type="SAM" id="Phobius"/>
    </source>
</evidence>
<accession>A0A0A1LYW9</accession>
<reference evidence="7" key="3">
    <citation type="submission" date="2023-05" db="EMBL/GenBank/DDBJ databases">
        <title>Complete genome sequence of Bacillus subtilis SRCM117797 isolated from Soybean paste.</title>
        <authorList>
            <person name="Abraha H.B."/>
            <person name="Kim K.-P."/>
            <person name="Ryu M.-S."/>
            <person name="Jeong D.-Y."/>
        </authorList>
    </citation>
    <scope>NUCLEOTIDE SEQUENCE</scope>
    <source>
        <strain evidence="7">SRCM117797</strain>
    </source>
</reference>
<dbReference type="Proteomes" id="UP001229422">
    <property type="component" value="Chromosome"/>
</dbReference>
<dbReference type="PATRIC" id="fig|1423.173.peg.3232"/>
<keyword evidence="3" id="KW-0472">Membrane</keyword>
<sequence>MSCPEQIVQLMHMHLDGDILPKDEHVLNEHLETCEKCRKHFYEMEKSIALVRSTSHVEAPADFTANVMAKLPKEKKRASVKRWFRTHPVIAAAAVFIILMGGGFFNSWHNDHNFSVSKQPNLVVHNHTVTVPEGETVKGDVTVKNGKLIIKGKIDGDVTVVNGEKYMASAGQVTGQIEEINQLFDWTWYKMKSAGKSVLDAFNPNGEE</sequence>
<evidence type="ECO:0000256" key="2">
    <source>
        <dbReference type="ARBA" id="ARBA00024438"/>
    </source>
</evidence>